<dbReference type="InParanoid" id="W0REC2"/>
<dbReference type="EMBL" id="CP007128">
    <property type="protein sequence ID" value="AHG88782.1"/>
    <property type="molecule type" value="Genomic_DNA"/>
</dbReference>
<reference evidence="2 3" key="1">
    <citation type="journal article" date="2014" name="Genome Announc.">
        <title>Genome Sequence and Methylome of Soil Bacterium Gemmatirosa kalamazoonensis KBS708T, a Member of the Rarely Cultivated Gemmatimonadetes Phylum.</title>
        <authorList>
            <person name="Debruyn J.M."/>
            <person name="Radosevich M."/>
            <person name="Wommack K.E."/>
            <person name="Polson S.W."/>
            <person name="Hauser L.J."/>
            <person name="Fawaz M.N."/>
            <person name="Korlach J."/>
            <person name="Tsai Y.C."/>
        </authorList>
    </citation>
    <scope>NUCLEOTIDE SEQUENCE [LARGE SCALE GENOMIC DNA]</scope>
    <source>
        <strain evidence="2 3">KBS708</strain>
    </source>
</reference>
<dbReference type="RefSeq" id="WP_025410307.1">
    <property type="nucleotide sequence ID" value="NZ_CP007128.1"/>
</dbReference>
<dbReference type="KEGG" id="gba:J421_1245"/>
<evidence type="ECO:0000256" key="1">
    <source>
        <dbReference type="SAM" id="MobiDB-lite"/>
    </source>
</evidence>
<dbReference type="AlphaFoldDB" id="W0REC2"/>
<dbReference type="HOGENOM" id="CLU_2806320_0_0_0"/>
<name>W0REC2_9BACT</name>
<protein>
    <submittedName>
        <fullName evidence="2">Uncharacterized protein</fullName>
    </submittedName>
</protein>
<feature type="region of interest" description="Disordered" evidence="1">
    <location>
        <begin position="1"/>
        <end position="67"/>
    </location>
</feature>
<dbReference type="OrthoDB" id="5959320at2"/>
<keyword evidence="3" id="KW-1185">Reference proteome</keyword>
<organism evidence="2 3">
    <name type="scientific">Gemmatirosa kalamazoonensis</name>
    <dbReference type="NCBI Taxonomy" id="861299"/>
    <lineage>
        <taxon>Bacteria</taxon>
        <taxon>Pseudomonadati</taxon>
        <taxon>Gemmatimonadota</taxon>
        <taxon>Gemmatimonadia</taxon>
        <taxon>Gemmatimonadales</taxon>
        <taxon>Gemmatimonadaceae</taxon>
        <taxon>Gemmatirosa</taxon>
    </lineage>
</organism>
<proteinExistence type="predicted"/>
<dbReference type="Proteomes" id="UP000019151">
    <property type="component" value="Chromosome"/>
</dbReference>
<feature type="compositionally biased region" description="Basic and acidic residues" evidence="1">
    <location>
        <begin position="1"/>
        <end position="29"/>
    </location>
</feature>
<evidence type="ECO:0000313" key="2">
    <source>
        <dbReference type="EMBL" id="AHG88782.1"/>
    </source>
</evidence>
<feature type="compositionally biased region" description="Pro residues" evidence="1">
    <location>
        <begin position="39"/>
        <end position="67"/>
    </location>
</feature>
<evidence type="ECO:0000313" key="3">
    <source>
        <dbReference type="Proteomes" id="UP000019151"/>
    </source>
</evidence>
<sequence length="67" mass="7183">MTHPSDAPRRENDAPPAPRRGDQVERAVDEAVEESFPASDPPSWEPLHPGTPDPSPPAPASPTTPEH</sequence>
<gene>
    <name evidence="2" type="ORF">J421_1245</name>
</gene>
<accession>W0REC2</accession>
<dbReference type="STRING" id="861299.J421_1245"/>